<dbReference type="EMBL" id="BAAANF010000039">
    <property type="protein sequence ID" value="GAA1721416.1"/>
    <property type="molecule type" value="Genomic_DNA"/>
</dbReference>
<keyword evidence="7" id="KW-1185">Reference proteome</keyword>
<dbReference type="SMART" id="SM00862">
    <property type="entry name" value="Trans_reg_C"/>
    <property type="match status" value="1"/>
</dbReference>
<feature type="domain" description="Bacterial transcriptional activator" evidence="5">
    <location>
        <begin position="96"/>
        <end position="224"/>
    </location>
</feature>
<dbReference type="Pfam" id="PF13424">
    <property type="entry name" value="TPR_12"/>
    <property type="match status" value="2"/>
</dbReference>
<dbReference type="InterPro" id="IPR002182">
    <property type="entry name" value="NB-ARC"/>
</dbReference>
<feature type="domain" description="OmpR/PhoB-type" evidence="4">
    <location>
        <begin position="17"/>
        <end position="89"/>
    </location>
</feature>
<dbReference type="Gene3D" id="1.10.8.430">
    <property type="entry name" value="Helical domain of apoptotic protease-activating factors"/>
    <property type="match status" value="1"/>
</dbReference>
<dbReference type="InterPro" id="IPR011990">
    <property type="entry name" value="TPR-like_helical_dom_sf"/>
</dbReference>
<evidence type="ECO:0000256" key="1">
    <source>
        <dbReference type="ARBA" id="ARBA00005820"/>
    </source>
</evidence>
<dbReference type="Pfam" id="PF03704">
    <property type="entry name" value="BTAD"/>
    <property type="match status" value="1"/>
</dbReference>
<dbReference type="Gene3D" id="1.25.40.10">
    <property type="entry name" value="Tetratricopeptide repeat domain"/>
    <property type="match status" value="3"/>
</dbReference>
<dbReference type="InterPro" id="IPR019734">
    <property type="entry name" value="TPR_rpt"/>
</dbReference>
<protein>
    <submittedName>
        <fullName evidence="6">BTAD domain-containing putative transcriptional regulator</fullName>
    </submittedName>
</protein>
<dbReference type="SUPFAM" id="SSF46894">
    <property type="entry name" value="C-terminal effector domain of the bipartite response regulators"/>
    <property type="match status" value="1"/>
</dbReference>
<dbReference type="SUPFAM" id="SSF48452">
    <property type="entry name" value="TPR-like"/>
    <property type="match status" value="3"/>
</dbReference>
<dbReference type="PANTHER" id="PTHR47691:SF3">
    <property type="entry name" value="HTH-TYPE TRANSCRIPTIONAL REGULATOR RV0890C-RELATED"/>
    <property type="match status" value="1"/>
</dbReference>
<dbReference type="InterPro" id="IPR016032">
    <property type="entry name" value="Sig_transdc_resp-reg_C-effctor"/>
</dbReference>
<evidence type="ECO:0000256" key="3">
    <source>
        <dbReference type="ARBA" id="ARBA00023125"/>
    </source>
</evidence>
<proteinExistence type="inferred from homology"/>
<dbReference type="Gene3D" id="3.40.50.300">
    <property type="entry name" value="P-loop containing nucleotide triphosphate hydrolases"/>
    <property type="match status" value="1"/>
</dbReference>
<gene>
    <name evidence="6" type="ORF">GCM10009745_82980</name>
</gene>
<comment type="similarity">
    <text evidence="1">Belongs to the AfsR/DnrI/RedD regulatory family.</text>
</comment>
<dbReference type="Gene3D" id="1.10.10.10">
    <property type="entry name" value="Winged helix-like DNA-binding domain superfamily/Winged helix DNA-binding domain"/>
    <property type="match status" value="1"/>
</dbReference>
<dbReference type="InterPro" id="IPR027417">
    <property type="entry name" value="P-loop_NTPase"/>
</dbReference>
<dbReference type="PANTHER" id="PTHR47691">
    <property type="entry name" value="REGULATOR-RELATED"/>
    <property type="match status" value="1"/>
</dbReference>
<dbReference type="RefSeq" id="WP_344165725.1">
    <property type="nucleotide sequence ID" value="NZ_BAAANF010000039.1"/>
</dbReference>
<dbReference type="SMART" id="SM01043">
    <property type="entry name" value="BTAD"/>
    <property type="match status" value="1"/>
</dbReference>
<evidence type="ECO:0000256" key="2">
    <source>
        <dbReference type="ARBA" id="ARBA00022737"/>
    </source>
</evidence>
<evidence type="ECO:0000259" key="5">
    <source>
        <dbReference type="SMART" id="SM01043"/>
    </source>
</evidence>
<dbReference type="SMART" id="SM00028">
    <property type="entry name" value="TPR"/>
    <property type="match status" value="7"/>
</dbReference>
<evidence type="ECO:0000259" key="4">
    <source>
        <dbReference type="SMART" id="SM00862"/>
    </source>
</evidence>
<dbReference type="PRINTS" id="PR00364">
    <property type="entry name" value="DISEASERSIST"/>
</dbReference>
<evidence type="ECO:0000313" key="6">
    <source>
        <dbReference type="EMBL" id="GAA1721416.1"/>
    </source>
</evidence>
<comment type="caution">
    <text evidence="6">The sequence shown here is derived from an EMBL/GenBank/DDBJ whole genome shotgun (WGS) entry which is preliminary data.</text>
</comment>
<dbReference type="Pfam" id="PF00931">
    <property type="entry name" value="NB-ARC"/>
    <property type="match status" value="1"/>
</dbReference>
<name>A0ABN2JAM7_9ACTN</name>
<dbReference type="CDD" id="cd15831">
    <property type="entry name" value="BTAD"/>
    <property type="match status" value="1"/>
</dbReference>
<dbReference type="SUPFAM" id="SSF52540">
    <property type="entry name" value="P-loop containing nucleoside triphosphate hydrolases"/>
    <property type="match status" value="1"/>
</dbReference>
<accession>A0ABN2JAM7</accession>
<keyword evidence="3" id="KW-0238">DNA-binding</keyword>
<dbReference type="InterPro" id="IPR042197">
    <property type="entry name" value="Apaf_helical"/>
</dbReference>
<sequence length="964" mass="103616">MVIDVRVFGAVRVVVDGVPAELRGWRLRTVVAVLALSAGEQVSVEALAERVWGAELPERVPQSVHTLIARLRSAVGADVVRTAAGGYVLAVPAEQVDVLRFERLLRDGDDAGALRVWTGQPFVDARSEWLTSTVVPRLEELRLAAVERRADAVEPSSGLLAELRELAAQHPLRESLWIRLLRGLARSGRSAEALGLYDVVRARIADELGVGVGAELRALHAELLGSDAKLHGSGEIEPGTPRSLPVEVPGFVGREGELAALTGAGALAAIDGMAGVGKTALAVHVAHRLAARYPDGQVFIDLHGHTDGVAAVPPGEVLGRLLQAFGVPLERTPENVDDRAGLLRSVLAGRRVLIVLDNASGEDQVRPLLPGTAGCGVLVTSRHRLSGLDLDVTVSLDTLSQSDAVELFTRVVGRDRVATTAPGVLAEVVEQCGRLPLAIRISAARLRTHASWRPEDLLERLQEHRLSELASGPRSVAAAIGLSYRELDAPLRRAYRLLGLHPGGDFGTASAAALLDSADAGRCLERLLEVHLLHEPSPGRYQFHDLVREHAIRVGSEDKDRRTALARLVAYYCQGASEAAAQLYPQVAEVSHGLAPIIGTAEAAQAWLQAELPTLLQLPTEAECTVHLSGSLYLYLRTLGRSTALEDLHRRALAVTKDSETRTDLLLRLGECLRLQGSYAAATAAFDEALAGAGDYSQGEAQARRGLGIVLALRDRNDAALAELEIALRLAWASGDRDCQLDVLNAIGWIHTKRGDTTAALDYTQQALAIAQSVGHRMVGKLLAGIAHDHLLLGKPHVALEFYEEALEHARARGNRHNELRSVDGMAEVYRQLGDLTRAMAYREQSMALATELDSRNWQLEAHQGLGRLQLALGDADAAVVAHERALELATALYQPVDQARAHDGRADAYAVLGRYHEARHGWQHALAILQAVGVETTDEPETGVLALQAKLGYVIEEASNQAL</sequence>
<organism evidence="6 7">
    <name type="scientific">Kribbella yunnanensis</name>
    <dbReference type="NCBI Taxonomy" id="190194"/>
    <lineage>
        <taxon>Bacteria</taxon>
        <taxon>Bacillati</taxon>
        <taxon>Actinomycetota</taxon>
        <taxon>Actinomycetes</taxon>
        <taxon>Propionibacteriales</taxon>
        <taxon>Kribbellaceae</taxon>
        <taxon>Kribbella</taxon>
    </lineage>
</organism>
<dbReference type="Proteomes" id="UP001500280">
    <property type="component" value="Unassembled WGS sequence"/>
</dbReference>
<reference evidence="6 7" key="1">
    <citation type="journal article" date="2019" name="Int. J. Syst. Evol. Microbiol.">
        <title>The Global Catalogue of Microorganisms (GCM) 10K type strain sequencing project: providing services to taxonomists for standard genome sequencing and annotation.</title>
        <authorList>
            <consortium name="The Broad Institute Genomics Platform"/>
            <consortium name="The Broad Institute Genome Sequencing Center for Infectious Disease"/>
            <person name="Wu L."/>
            <person name="Ma J."/>
        </authorList>
    </citation>
    <scope>NUCLEOTIDE SEQUENCE [LARGE SCALE GENOMIC DNA]</scope>
    <source>
        <strain evidence="6 7">JCM 14307</strain>
    </source>
</reference>
<dbReference type="InterPro" id="IPR001867">
    <property type="entry name" value="OmpR/PhoB-type_DNA-bd"/>
</dbReference>
<dbReference type="InterPro" id="IPR036388">
    <property type="entry name" value="WH-like_DNA-bd_sf"/>
</dbReference>
<evidence type="ECO:0000313" key="7">
    <source>
        <dbReference type="Proteomes" id="UP001500280"/>
    </source>
</evidence>
<dbReference type="InterPro" id="IPR005158">
    <property type="entry name" value="BTAD"/>
</dbReference>
<keyword evidence="2" id="KW-0677">Repeat</keyword>